<dbReference type="RefSeq" id="WP_152572655.1">
    <property type="nucleotide sequence ID" value="NZ_VIKU02000001.1"/>
</dbReference>
<evidence type="ECO:0000256" key="1">
    <source>
        <dbReference type="SAM" id="MobiDB-lite"/>
    </source>
</evidence>
<comment type="caution">
    <text evidence="2">The sequence shown here is derived from an EMBL/GenBank/DDBJ whole genome shotgun (WGS) entry which is preliminary data.</text>
</comment>
<organism evidence="2 3">
    <name type="scientific">Pelagihabitans pacificus</name>
    <dbReference type="NCBI Taxonomy" id="2696054"/>
    <lineage>
        <taxon>Bacteria</taxon>
        <taxon>Pseudomonadati</taxon>
        <taxon>Bacteroidota</taxon>
        <taxon>Flavobacteriia</taxon>
        <taxon>Flavobacteriales</taxon>
        <taxon>Flavobacteriaceae</taxon>
        <taxon>Pelagihabitans</taxon>
    </lineage>
</organism>
<evidence type="ECO:0000313" key="3">
    <source>
        <dbReference type="Proteomes" id="UP000707206"/>
    </source>
</evidence>
<evidence type="ECO:0008006" key="4">
    <source>
        <dbReference type="Google" id="ProtNLM"/>
    </source>
</evidence>
<dbReference type="AlphaFoldDB" id="A0A967AS15"/>
<dbReference type="EMBL" id="VIKU02000001">
    <property type="protein sequence ID" value="NHF58150.1"/>
    <property type="molecule type" value="Genomic_DNA"/>
</dbReference>
<name>A0A967AS15_9FLAO</name>
<dbReference type="PANTHER" id="PTHR40050:SF1">
    <property type="entry name" value="INNER SPORE COAT PROTEIN H"/>
    <property type="match status" value="1"/>
</dbReference>
<proteinExistence type="predicted"/>
<reference evidence="2" key="1">
    <citation type="submission" date="2019-07" db="EMBL/GenBank/DDBJ databases">
        <authorList>
            <person name="De-Chao Zhang Q."/>
        </authorList>
    </citation>
    <scope>NUCLEOTIDE SEQUENCE</scope>
    <source>
        <strain evidence="2">TP-CH-4</strain>
    </source>
</reference>
<dbReference type="InterPro" id="IPR014867">
    <property type="entry name" value="Spore_coat_CotH_CotH2/3/7"/>
</dbReference>
<reference evidence="2" key="2">
    <citation type="submission" date="2020-03" db="EMBL/GenBank/DDBJ databases">
        <title>Flavobacteriaceae bacterium strain TP-CH-4, a member of the family Flavobacteriaceae isolated from a deep-sea seamount.</title>
        <authorList>
            <person name="Zhang D.-C."/>
        </authorList>
    </citation>
    <scope>NUCLEOTIDE SEQUENCE</scope>
    <source>
        <strain evidence="2">TP-CH-4</strain>
    </source>
</reference>
<sequence>MSRKCSLFEYLVRVTGCLLFAFLIFTCSKDDAPPPVEGEEEQPTVPTSSGDLPLMVISTPNNTIVDEPKVNGEMTVIKRGELLFEGNIGIEIRGASSQFFDKKSYGLETRDASNQDLDVSLLGFPEEEDWVLHGPYSDKSLVRNHLIYGLARDMGRYASRSELVELNLNGTYRGVYAFMEKLKRDKNRIAVSKLTSDEVSGEDLTGGYVLKIDKLSRSDNGQSYTSANSFESRIVPPSAGMGQAINFVYEYPEAEDIVPEQQQYIIDYVSQFEAALASDTFTDPQTGYANYIDVDSFIDFFILTELSNNVDGYRLSTYIQKDKNEKLAMGPIWDFNLAFGNADYCSGGETNVWAYKFNERCPLDIWLVPFWWERLLQDPAFTERLKQRWATLRGSTLSNGTILGKVDGYIGLMQEAGAIDKNFGTWDVLGIYVWPNNFVGQTYNDEIVYLKDWITNRLEWLDGAMNEL</sequence>
<accession>A0A967AS15</accession>
<gene>
    <name evidence="2" type="ORF">FK220_002275</name>
</gene>
<dbReference type="Proteomes" id="UP000707206">
    <property type="component" value="Unassembled WGS sequence"/>
</dbReference>
<evidence type="ECO:0000313" key="2">
    <source>
        <dbReference type="EMBL" id="NHF58150.1"/>
    </source>
</evidence>
<keyword evidence="3" id="KW-1185">Reference proteome</keyword>
<protein>
    <recommendedName>
        <fullName evidence="4">CotH protein</fullName>
    </recommendedName>
</protein>
<dbReference type="PANTHER" id="PTHR40050">
    <property type="entry name" value="INNER SPORE COAT PROTEIN H"/>
    <property type="match status" value="1"/>
</dbReference>
<feature type="region of interest" description="Disordered" evidence="1">
    <location>
        <begin position="33"/>
        <end position="52"/>
    </location>
</feature>
<dbReference type="Pfam" id="PF08757">
    <property type="entry name" value="CotH"/>
    <property type="match status" value="1"/>
</dbReference>